<dbReference type="EMBL" id="CAMPGE010001610">
    <property type="protein sequence ID" value="CAI2360405.1"/>
    <property type="molecule type" value="Genomic_DNA"/>
</dbReference>
<keyword evidence="2" id="KW-0472">Membrane</keyword>
<reference evidence="3" key="1">
    <citation type="submission" date="2023-07" db="EMBL/GenBank/DDBJ databases">
        <authorList>
            <consortium name="AG Swart"/>
            <person name="Singh M."/>
            <person name="Singh A."/>
            <person name="Seah K."/>
            <person name="Emmerich C."/>
        </authorList>
    </citation>
    <scope>NUCLEOTIDE SEQUENCE</scope>
    <source>
        <strain evidence="3">DP1</strain>
    </source>
</reference>
<evidence type="ECO:0008006" key="5">
    <source>
        <dbReference type="Google" id="ProtNLM"/>
    </source>
</evidence>
<dbReference type="PANTHER" id="PTHR12127">
    <property type="entry name" value="MUCOLIPIN"/>
    <property type="match status" value="1"/>
</dbReference>
<accession>A0AAD1X7K4</accession>
<evidence type="ECO:0000313" key="3">
    <source>
        <dbReference type="EMBL" id="CAI2360405.1"/>
    </source>
</evidence>
<feature type="transmembrane region" description="Helical" evidence="2">
    <location>
        <begin position="38"/>
        <end position="57"/>
    </location>
</feature>
<keyword evidence="2" id="KW-0812">Transmembrane</keyword>
<feature type="transmembrane region" description="Helical" evidence="2">
    <location>
        <begin position="247"/>
        <end position="270"/>
    </location>
</feature>
<dbReference type="GO" id="GO:0016020">
    <property type="term" value="C:membrane"/>
    <property type="evidence" value="ECO:0007669"/>
    <property type="project" value="TreeGrafter"/>
</dbReference>
<dbReference type="PANTHER" id="PTHR12127:SF7">
    <property type="entry name" value="SD02261P"/>
    <property type="match status" value="1"/>
</dbReference>
<name>A0AAD1X7K4_EUPCR</name>
<keyword evidence="4" id="KW-1185">Reference proteome</keyword>
<sequence>MGGNICRSKSTKKMPFVDRIVLGPMESYSQYGHFPWHFLAHILCLVFITAQIMLIIAPTGEYTSTQMRVIYRMFLDPEDSFEGMDYLNFRHFFDYEELREYVKTSIKTYYDLPNLGKLEQYRHIYIHNEGQEIDVIEPPTIEALFIRSRFRKAFPEMNFRPTPDDFGPFDLPGNQLRLFLSNLTNFQINYRIKHRLPTSAAAPFDCFIWTVSQDFSFFDRNHVTQRVDLDRSYCPAGETGTDFLSRYIWLNVIVIAVSLASIIAHFLLLADMNRHFHQMIEQYIDHRKKERTKLRKDLKEFEEESEMENSLIPGLTQSQKIGPNNNFARATMLYETVVKERKIPDHDKIDDLEQDDINLIEGNDSLIQQISILEKFTMAGKSHSVIWVFSIIIAEIMNIIGSIFLTINTVNTVRSAEVLLGFGSLIIWGSMIKYSENYKGYNIITNTMINSIWALVKAFIGVFPLIIGCTLMAHCFFNPHNRYAGGAYSFFSLSALMFGDSIFDIWYQSMIHVIFFSQIFYYIFVFISISVIINAFVMIVGDGYEDSKDYEKHDWIDKELPEPKTNHEKKIYLFMKILQKDFEICKEANIHHKIEKLEKKEGKKISKTEEELFEEEQAGKSMEYHTRKVISLLGEIKEAYEEEKDEGDNQFIDQQYHQLCEDIDEILKNNKPLDDKSFYF</sequence>
<evidence type="ECO:0000256" key="2">
    <source>
        <dbReference type="SAM" id="Phobius"/>
    </source>
</evidence>
<feature type="coiled-coil region" evidence="1">
    <location>
        <begin position="284"/>
        <end position="311"/>
    </location>
</feature>
<comment type="caution">
    <text evidence="3">The sequence shown here is derived from an EMBL/GenBank/DDBJ whole genome shotgun (WGS) entry which is preliminary data.</text>
</comment>
<feature type="transmembrane region" description="Helical" evidence="2">
    <location>
        <begin position="519"/>
        <end position="540"/>
    </location>
</feature>
<proteinExistence type="predicted"/>
<keyword evidence="1" id="KW-0175">Coiled coil</keyword>
<organism evidence="3 4">
    <name type="scientific">Euplotes crassus</name>
    <dbReference type="NCBI Taxonomy" id="5936"/>
    <lineage>
        <taxon>Eukaryota</taxon>
        <taxon>Sar</taxon>
        <taxon>Alveolata</taxon>
        <taxon>Ciliophora</taxon>
        <taxon>Intramacronucleata</taxon>
        <taxon>Spirotrichea</taxon>
        <taxon>Hypotrichia</taxon>
        <taxon>Euplotida</taxon>
        <taxon>Euplotidae</taxon>
        <taxon>Moneuplotes</taxon>
    </lineage>
</organism>
<feature type="transmembrane region" description="Helical" evidence="2">
    <location>
        <begin position="413"/>
        <end position="431"/>
    </location>
</feature>
<feature type="transmembrane region" description="Helical" evidence="2">
    <location>
        <begin position="385"/>
        <end position="407"/>
    </location>
</feature>
<dbReference type="Proteomes" id="UP001295684">
    <property type="component" value="Unassembled WGS sequence"/>
</dbReference>
<evidence type="ECO:0000256" key="1">
    <source>
        <dbReference type="SAM" id="Coils"/>
    </source>
</evidence>
<protein>
    <recommendedName>
        <fullName evidence="5">Polycystin cation channel PKD1/PKD2 domain-containing protein</fullName>
    </recommendedName>
</protein>
<evidence type="ECO:0000313" key="4">
    <source>
        <dbReference type="Proteomes" id="UP001295684"/>
    </source>
</evidence>
<feature type="transmembrane region" description="Helical" evidence="2">
    <location>
        <begin position="485"/>
        <end position="507"/>
    </location>
</feature>
<dbReference type="GO" id="GO:0072345">
    <property type="term" value="F:NAADP-sensitive calcium-release channel activity"/>
    <property type="evidence" value="ECO:0007669"/>
    <property type="project" value="TreeGrafter"/>
</dbReference>
<keyword evidence="2" id="KW-1133">Transmembrane helix</keyword>
<feature type="transmembrane region" description="Helical" evidence="2">
    <location>
        <begin position="452"/>
        <end position="473"/>
    </location>
</feature>
<gene>
    <name evidence="3" type="ORF">ECRASSUSDP1_LOCUS1707</name>
</gene>
<dbReference type="AlphaFoldDB" id="A0AAD1X7K4"/>
<dbReference type="InterPro" id="IPR039031">
    <property type="entry name" value="Mucolipin"/>
</dbReference>